<dbReference type="AlphaFoldDB" id="A0A0L6VG01"/>
<accession>A0A0L6VG01</accession>
<evidence type="ECO:0000313" key="2">
    <source>
        <dbReference type="EMBL" id="KNZ59683.1"/>
    </source>
</evidence>
<keyword evidence="1" id="KW-0812">Transmembrane</keyword>
<proteinExistence type="predicted"/>
<reference evidence="2 3" key="1">
    <citation type="submission" date="2015-08" db="EMBL/GenBank/DDBJ databases">
        <title>Next Generation Sequencing and Analysis of the Genome of Puccinia sorghi L Schw, the Causal Agent of Maize Common Rust.</title>
        <authorList>
            <person name="Rochi L."/>
            <person name="Burguener G."/>
            <person name="Darino M."/>
            <person name="Turjanski A."/>
            <person name="Kreff E."/>
            <person name="Dieguez M.J."/>
            <person name="Sacco F."/>
        </authorList>
    </citation>
    <scope>NUCLEOTIDE SEQUENCE [LARGE SCALE GENOMIC DNA]</scope>
    <source>
        <strain evidence="2 3">RO10H11247</strain>
    </source>
</reference>
<evidence type="ECO:0000256" key="1">
    <source>
        <dbReference type="SAM" id="Phobius"/>
    </source>
</evidence>
<dbReference type="VEuPathDB" id="FungiDB:VP01_1680g2"/>
<gene>
    <name evidence="2" type="ORF">VP01_1680g2</name>
</gene>
<comment type="caution">
    <text evidence="2">The sequence shown here is derived from an EMBL/GenBank/DDBJ whole genome shotgun (WGS) entry which is preliminary data.</text>
</comment>
<feature type="transmembrane region" description="Helical" evidence="1">
    <location>
        <begin position="205"/>
        <end position="232"/>
    </location>
</feature>
<keyword evidence="3" id="KW-1185">Reference proteome</keyword>
<organism evidence="2 3">
    <name type="scientific">Puccinia sorghi</name>
    <dbReference type="NCBI Taxonomy" id="27349"/>
    <lineage>
        <taxon>Eukaryota</taxon>
        <taxon>Fungi</taxon>
        <taxon>Dikarya</taxon>
        <taxon>Basidiomycota</taxon>
        <taxon>Pucciniomycotina</taxon>
        <taxon>Pucciniomycetes</taxon>
        <taxon>Pucciniales</taxon>
        <taxon>Pucciniaceae</taxon>
        <taxon>Puccinia</taxon>
    </lineage>
</organism>
<dbReference type="Proteomes" id="UP000037035">
    <property type="component" value="Unassembled WGS sequence"/>
</dbReference>
<keyword evidence="1" id="KW-0472">Membrane</keyword>
<sequence length="327" mass="38056">MVYSFFLPAILFIFGRQDDFLIYGPARSSGGILKPPNMQLKLCSLIMFFFYEIYCWKIKNQEHISMDDFGICVVGGIQLLNLLCMKWLRVTVDTLHGCLNPALWYFLQKRILDHFFTQLISEIIITEPKLNFKMIVPVSHVLCNIYWLLDQLLGHPQLILRTSKPRQANLGEYVSNTASLMSQISTPAQLNLSTPTSQNAHNTHFFFLLYNFLLPQFYSVFFSLLSFFSLALQKKKLAQLPAVDMWKVPGSFCCYYKHSPQTAQWLCQNIYICKHVEFGWQLGWSMLHINYRQLSKFFFAVFNCLLIFKFLLFDSGNNFLACLLANT</sequence>
<keyword evidence="1" id="KW-1133">Transmembrane helix</keyword>
<dbReference type="EMBL" id="LAVV01006482">
    <property type="protein sequence ID" value="KNZ59683.1"/>
    <property type="molecule type" value="Genomic_DNA"/>
</dbReference>
<feature type="transmembrane region" description="Helical" evidence="1">
    <location>
        <begin position="294"/>
        <end position="313"/>
    </location>
</feature>
<evidence type="ECO:0000313" key="3">
    <source>
        <dbReference type="Proteomes" id="UP000037035"/>
    </source>
</evidence>
<protein>
    <submittedName>
        <fullName evidence="2">Uncharacterized protein</fullName>
    </submittedName>
</protein>
<name>A0A0L6VG01_9BASI</name>